<evidence type="ECO:0000256" key="4">
    <source>
        <dbReference type="ARBA" id="ARBA00022989"/>
    </source>
</evidence>
<dbReference type="Proteomes" id="UP000494206">
    <property type="component" value="Unassembled WGS sequence"/>
</dbReference>
<evidence type="ECO:0000256" key="6">
    <source>
        <dbReference type="ARBA" id="ARBA00023136"/>
    </source>
</evidence>
<dbReference type="Gene3D" id="1.10.287.70">
    <property type="match status" value="1"/>
</dbReference>
<keyword evidence="4 9" id="KW-1133">Transmembrane helix</keyword>
<dbReference type="SUPFAM" id="SSF81324">
    <property type="entry name" value="Voltage-gated potassium channels"/>
    <property type="match status" value="2"/>
</dbReference>
<feature type="transmembrane region" description="Helical" evidence="9">
    <location>
        <begin position="71"/>
        <end position="91"/>
    </location>
</feature>
<dbReference type="Pfam" id="PF07885">
    <property type="entry name" value="Ion_trans_2"/>
    <property type="match status" value="2"/>
</dbReference>
<dbReference type="PRINTS" id="PR01333">
    <property type="entry name" value="2POREKCHANEL"/>
</dbReference>
<comment type="subcellular location">
    <subcellularLocation>
        <location evidence="1">Membrane</location>
        <topology evidence="1">Multi-pass membrane protein</topology>
    </subcellularLocation>
</comment>
<evidence type="ECO:0000313" key="11">
    <source>
        <dbReference type="EMBL" id="CAB3404936.1"/>
    </source>
</evidence>
<evidence type="ECO:0000256" key="3">
    <source>
        <dbReference type="ARBA" id="ARBA00022692"/>
    </source>
</evidence>
<comment type="caution">
    <text evidence="11">The sequence shown here is derived from an EMBL/GenBank/DDBJ whole genome shotgun (WGS) entry which is preliminary data.</text>
</comment>
<organism evidence="11 12">
    <name type="scientific">Caenorhabditis bovis</name>
    <dbReference type="NCBI Taxonomy" id="2654633"/>
    <lineage>
        <taxon>Eukaryota</taxon>
        <taxon>Metazoa</taxon>
        <taxon>Ecdysozoa</taxon>
        <taxon>Nematoda</taxon>
        <taxon>Chromadorea</taxon>
        <taxon>Rhabditida</taxon>
        <taxon>Rhabditina</taxon>
        <taxon>Rhabditomorpha</taxon>
        <taxon>Rhabditoidea</taxon>
        <taxon>Rhabditidae</taxon>
        <taxon>Peloderinae</taxon>
        <taxon>Caenorhabditis</taxon>
    </lineage>
</organism>
<dbReference type="GO" id="GO:0022841">
    <property type="term" value="F:potassium ion leak channel activity"/>
    <property type="evidence" value="ECO:0007669"/>
    <property type="project" value="TreeGrafter"/>
</dbReference>
<sequence length="273" mass="30630">MESSQIWYRIIPQILLVLLLTTHLVIGALIFRYIDPDLAALPFTEVVFFEFITISTIGYGNVSPKTDAAKLFTIFFAIIGIPLLLVTLANFGKYMTKSYWKLNSFLGSKSAKTKLASDADMPLIAIFSLFFFTYLFGTITIKHNGKPYSLDDVYFSFISFATVGFGDKVPYTATIPNFVLVLLYLMYGIMLTTILFNVSNNYLNSVYHLGRRFKGNRDVEVTIGGQCITVSEITSRVAKQFHASPKEVRAILRELDGLIDHPIGGNRGEQLIL</sequence>
<evidence type="ECO:0000259" key="10">
    <source>
        <dbReference type="Pfam" id="PF07885"/>
    </source>
</evidence>
<dbReference type="AlphaFoldDB" id="A0A8S1EUA5"/>
<dbReference type="PANTHER" id="PTHR11003">
    <property type="entry name" value="POTASSIUM CHANNEL, SUBFAMILY K"/>
    <property type="match status" value="1"/>
</dbReference>
<evidence type="ECO:0000256" key="9">
    <source>
        <dbReference type="SAM" id="Phobius"/>
    </source>
</evidence>
<dbReference type="GO" id="GO:0005886">
    <property type="term" value="C:plasma membrane"/>
    <property type="evidence" value="ECO:0007669"/>
    <property type="project" value="TreeGrafter"/>
</dbReference>
<evidence type="ECO:0000256" key="5">
    <source>
        <dbReference type="ARBA" id="ARBA00023065"/>
    </source>
</evidence>
<evidence type="ECO:0000256" key="8">
    <source>
        <dbReference type="RuleBase" id="RU003857"/>
    </source>
</evidence>
<accession>A0A8S1EUA5</accession>
<feature type="transmembrane region" description="Helical" evidence="9">
    <location>
        <begin position="178"/>
        <end position="198"/>
    </location>
</feature>
<dbReference type="EMBL" id="CADEPM010000004">
    <property type="protein sequence ID" value="CAB3404936.1"/>
    <property type="molecule type" value="Genomic_DNA"/>
</dbReference>
<keyword evidence="5 8" id="KW-0406">Ion transport</keyword>
<feature type="transmembrane region" description="Helical" evidence="9">
    <location>
        <begin position="121"/>
        <end position="141"/>
    </location>
</feature>
<reference evidence="11 12" key="1">
    <citation type="submission" date="2020-04" db="EMBL/GenBank/DDBJ databases">
        <authorList>
            <person name="Laetsch R D."/>
            <person name="Stevens L."/>
            <person name="Kumar S."/>
            <person name="Blaxter L. M."/>
        </authorList>
    </citation>
    <scope>NUCLEOTIDE SEQUENCE [LARGE SCALE GENOMIC DNA]</scope>
</reference>
<proteinExistence type="inferred from homology"/>
<feature type="transmembrane region" description="Helical" evidence="9">
    <location>
        <begin position="6"/>
        <end position="31"/>
    </location>
</feature>
<dbReference type="OrthoDB" id="297496at2759"/>
<evidence type="ECO:0000256" key="2">
    <source>
        <dbReference type="ARBA" id="ARBA00022448"/>
    </source>
</evidence>
<dbReference type="GO" id="GO:0030322">
    <property type="term" value="P:stabilization of membrane potential"/>
    <property type="evidence" value="ECO:0007669"/>
    <property type="project" value="TreeGrafter"/>
</dbReference>
<evidence type="ECO:0000256" key="1">
    <source>
        <dbReference type="ARBA" id="ARBA00004141"/>
    </source>
</evidence>
<gene>
    <name evidence="11" type="ORF">CBOVIS_LOCUS7195</name>
</gene>
<name>A0A8S1EUA5_9PELO</name>
<feature type="domain" description="Potassium channel" evidence="10">
    <location>
        <begin position="130"/>
        <end position="203"/>
    </location>
</feature>
<dbReference type="PANTHER" id="PTHR11003:SF341">
    <property type="entry name" value="POTASSIUM CHANNEL DOMAIN-CONTAINING PROTEIN"/>
    <property type="match status" value="1"/>
</dbReference>
<keyword evidence="12" id="KW-1185">Reference proteome</keyword>
<evidence type="ECO:0000313" key="12">
    <source>
        <dbReference type="Proteomes" id="UP000494206"/>
    </source>
</evidence>
<feature type="domain" description="Potassium channel" evidence="10">
    <location>
        <begin position="19"/>
        <end position="97"/>
    </location>
</feature>
<keyword evidence="3 8" id="KW-0812">Transmembrane</keyword>
<feature type="transmembrane region" description="Helical" evidence="9">
    <location>
        <begin position="38"/>
        <end position="59"/>
    </location>
</feature>
<dbReference type="InterPro" id="IPR013099">
    <property type="entry name" value="K_chnl_dom"/>
</dbReference>
<keyword evidence="7 8" id="KW-0407">Ion channel</keyword>
<comment type="similarity">
    <text evidence="8">Belongs to the two pore domain potassium channel (TC 1.A.1.8) family.</text>
</comment>
<evidence type="ECO:0000256" key="7">
    <source>
        <dbReference type="ARBA" id="ARBA00023303"/>
    </source>
</evidence>
<dbReference type="GO" id="GO:0015271">
    <property type="term" value="F:outward rectifier potassium channel activity"/>
    <property type="evidence" value="ECO:0007669"/>
    <property type="project" value="TreeGrafter"/>
</dbReference>
<protein>
    <recommendedName>
        <fullName evidence="10">Potassium channel domain-containing protein</fullName>
    </recommendedName>
</protein>
<dbReference type="InterPro" id="IPR003280">
    <property type="entry name" value="2pore_dom_K_chnl"/>
</dbReference>
<keyword evidence="6 9" id="KW-0472">Membrane</keyword>
<keyword evidence="2 8" id="KW-0813">Transport</keyword>